<reference evidence="1" key="1">
    <citation type="submission" date="2020-05" db="EMBL/GenBank/DDBJ databases">
        <authorList>
            <person name="Chiriac C."/>
            <person name="Salcher M."/>
            <person name="Ghai R."/>
            <person name="Kavagutti S V."/>
        </authorList>
    </citation>
    <scope>NUCLEOTIDE SEQUENCE</scope>
</reference>
<proteinExistence type="predicted"/>
<sequence>MGALPGFSLEDSKYAVESSAIITSAEIKVLIFSFLVHAKPAARLDPELPV</sequence>
<evidence type="ECO:0000313" key="2">
    <source>
        <dbReference type="EMBL" id="CAB4948212.1"/>
    </source>
</evidence>
<dbReference type="AlphaFoldDB" id="A0A6J6S1D4"/>
<gene>
    <name evidence="1" type="ORF">UFOPK2782_00157</name>
    <name evidence="2" type="ORF">UFOPK3828_00225</name>
</gene>
<evidence type="ECO:0000313" key="1">
    <source>
        <dbReference type="EMBL" id="CAB4728458.1"/>
    </source>
</evidence>
<dbReference type="EMBL" id="CAFBNP010000021">
    <property type="protein sequence ID" value="CAB4948212.1"/>
    <property type="molecule type" value="Genomic_DNA"/>
</dbReference>
<protein>
    <submittedName>
        <fullName evidence="1">Unannotated protein</fullName>
    </submittedName>
</protein>
<name>A0A6J6S1D4_9ZZZZ</name>
<organism evidence="1">
    <name type="scientific">freshwater metagenome</name>
    <dbReference type="NCBI Taxonomy" id="449393"/>
    <lineage>
        <taxon>unclassified sequences</taxon>
        <taxon>metagenomes</taxon>
        <taxon>ecological metagenomes</taxon>
    </lineage>
</organism>
<dbReference type="EMBL" id="CAEZYS010000009">
    <property type="protein sequence ID" value="CAB4728458.1"/>
    <property type="molecule type" value="Genomic_DNA"/>
</dbReference>
<accession>A0A6J6S1D4</accession>